<dbReference type="RefSeq" id="WP_193743107.1">
    <property type="nucleotide sequence ID" value="NZ_CP138967.1"/>
</dbReference>
<gene>
    <name evidence="2" type="ORF">EV03_0658</name>
</gene>
<keyword evidence="1" id="KW-0472">Membrane</keyword>
<sequence length="58" mass="6573">MSELQLVDSFPIWKAVLWCFYPMAALVLVELISRALPDDDDDFGGGKMVPTYQPVRAR</sequence>
<proteinExistence type="predicted"/>
<protein>
    <submittedName>
        <fullName evidence="2">Uncharacterized protein</fullName>
    </submittedName>
</protein>
<evidence type="ECO:0000256" key="1">
    <source>
        <dbReference type="SAM" id="Phobius"/>
    </source>
</evidence>
<name>A0A0A2C8M5_PROMR</name>
<keyword evidence="1" id="KW-0812">Transmembrane</keyword>
<keyword evidence="1" id="KW-1133">Transmembrane helix</keyword>
<dbReference type="AlphaFoldDB" id="A0A0A2C8M5"/>
<feature type="transmembrane region" description="Helical" evidence="1">
    <location>
        <begin position="12"/>
        <end position="32"/>
    </location>
</feature>
<dbReference type="Proteomes" id="UP000030392">
    <property type="component" value="Unassembled WGS sequence"/>
</dbReference>
<organism evidence="2 3">
    <name type="scientific">Prochlorococcus marinus str. PAC1</name>
    <dbReference type="NCBI Taxonomy" id="59924"/>
    <lineage>
        <taxon>Bacteria</taxon>
        <taxon>Bacillati</taxon>
        <taxon>Cyanobacteriota</taxon>
        <taxon>Cyanophyceae</taxon>
        <taxon>Synechococcales</taxon>
        <taxon>Prochlorococcaceae</taxon>
        <taxon>Prochlorococcus</taxon>
    </lineage>
</organism>
<dbReference type="EMBL" id="JNAX01000008">
    <property type="protein sequence ID" value="KGG21240.1"/>
    <property type="molecule type" value="Genomic_DNA"/>
</dbReference>
<reference evidence="3" key="1">
    <citation type="journal article" date="2014" name="Sci. Data">
        <title>Genomes of diverse isolates of the marine cyanobacterium Prochlorococcus.</title>
        <authorList>
            <person name="Biller S."/>
            <person name="Berube P."/>
            <person name="Thompson J."/>
            <person name="Kelly L."/>
            <person name="Roggensack S."/>
            <person name="Awad L."/>
            <person name="Roache-Johnson K."/>
            <person name="Ding H."/>
            <person name="Giovannoni S.J."/>
            <person name="Moore L.R."/>
            <person name="Chisholm S.W."/>
        </authorList>
    </citation>
    <scope>NUCLEOTIDE SEQUENCE [LARGE SCALE GENOMIC DNA]</scope>
    <source>
        <strain evidence="3">PAC1</strain>
    </source>
</reference>
<accession>A0A0A2C8M5</accession>
<evidence type="ECO:0000313" key="2">
    <source>
        <dbReference type="EMBL" id="KGG21240.1"/>
    </source>
</evidence>
<evidence type="ECO:0000313" key="3">
    <source>
        <dbReference type="Proteomes" id="UP000030392"/>
    </source>
</evidence>
<comment type="caution">
    <text evidence="2">The sequence shown here is derived from an EMBL/GenBank/DDBJ whole genome shotgun (WGS) entry which is preliminary data.</text>
</comment>